<proteinExistence type="predicted"/>
<accession>A0A2N0UJW9</accession>
<dbReference type="EMBL" id="NNSR01000072">
    <property type="protein sequence ID" value="PKD27218.1"/>
    <property type="molecule type" value="Genomic_DNA"/>
</dbReference>
<name>A0A2N0UJW9_9FIRM</name>
<dbReference type="InterPro" id="IPR025373">
    <property type="entry name" value="DUF4363"/>
</dbReference>
<sequence>MKRIYIALSLVLAALCFASVETGFISGKTDSFIAKIEHADRLMSRLEFDDALKICKETEEEWYDSAKFIDTVLIHDYVDAIGISISRMTAFAQKQNRDMYFAESVQAKKELASIKESEFPLVENIL</sequence>
<dbReference type="AlphaFoldDB" id="A0A2N0UJW9"/>
<protein>
    <recommendedName>
        <fullName evidence="4">DUF4363 family protein</fullName>
    </recommendedName>
</protein>
<dbReference type="RefSeq" id="WP_101029540.1">
    <property type="nucleotide sequence ID" value="NZ_CABMMZ010000072.1"/>
</dbReference>
<feature type="signal peptide" evidence="1">
    <location>
        <begin position="1"/>
        <end position="18"/>
    </location>
</feature>
<keyword evidence="3" id="KW-1185">Reference proteome</keyword>
<evidence type="ECO:0008006" key="4">
    <source>
        <dbReference type="Google" id="ProtNLM"/>
    </source>
</evidence>
<dbReference type="Pfam" id="PF14276">
    <property type="entry name" value="DUF4363"/>
    <property type="match status" value="1"/>
</dbReference>
<evidence type="ECO:0000256" key="1">
    <source>
        <dbReference type="SAM" id="SignalP"/>
    </source>
</evidence>
<dbReference type="Proteomes" id="UP000233425">
    <property type="component" value="Unassembled WGS sequence"/>
</dbReference>
<reference evidence="2" key="1">
    <citation type="journal article" date="2018" name="Environ. Microbiol.">
        <title>Sporulation capability and amylosome conservation among diverse human colonic and rumen isolates of the keystone starch-degrader Ruminococcus bromii.</title>
        <authorList>
            <person name="Mukhopadhya I."/>
            <person name="Morais S."/>
            <person name="Laverde-Gomez J."/>
            <person name="Sheridan P.O."/>
            <person name="Walker A.W."/>
            <person name="Kelly W."/>
            <person name="Klieve A.V."/>
            <person name="Ouwerkerk D."/>
            <person name="Duncan S.H."/>
            <person name="Louis P."/>
            <person name="Koropatkin N."/>
            <person name="Cockburn D."/>
            <person name="Kibler R."/>
            <person name="Cooper P.J."/>
            <person name="Sandoval C."/>
            <person name="Crost E."/>
            <person name="Juge N."/>
            <person name="Bayer E.A."/>
            <person name="Flint H.J."/>
        </authorList>
    </citation>
    <scope>NUCLEOTIDE SEQUENCE [LARGE SCALE GENOMIC DNA]</scope>
    <source>
        <strain evidence="2">ATCC 27255</strain>
    </source>
</reference>
<evidence type="ECO:0000313" key="3">
    <source>
        <dbReference type="Proteomes" id="UP000233425"/>
    </source>
</evidence>
<organism evidence="2 3">
    <name type="scientific">Ruminococcus bromii</name>
    <dbReference type="NCBI Taxonomy" id="40518"/>
    <lineage>
        <taxon>Bacteria</taxon>
        <taxon>Bacillati</taxon>
        <taxon>Bacillota</taxon>
        <taxon>Clostridia</taxon>
        <taxon>Eubacteriales</taxon>
        <taxon>Oscillospiraceae</taxon>
        <taxon>Ruminococcus</taxon>
    </lineage>
</organism>
<comment type="caution">
    <text evidence="2">The sequence shown here is derived from an EMBL/GenBank/DDBJ whole genome shotgun (WGS) entry which is preliminary data.</text>
</comment>
<evidence type="ECO:0000313" key="2">
    <source>
        <dbReference type="EMBL" id="PKD27218.1"/>
    </source>
</evidence>
<keyword evidence="1" id="KW-0732">Signal</keyword>
<feature type="chain" id="PRO_5038427581" description="DUF4363 family protein" evidence="1">
    <location>
        <begin position="19"/>
        <end position="126"/>
    </location>
</feature>
<gene>
    <name evidence="2" type="ORF">RBATCC27255_01607</name>
</gene>